<organism evidence="3">
    <name type="scientific">Leptosphaeria maculans (strain JN3 / isolate v23.1.3 / race Av1-4-5-6-7-8)</name>
    <name type="common">Blackleg fungus</name>
    <name type="synonym">Phoma lingam</name>
    <dbReference type="NCBI Taxonomy" id="985895"/>
    <lineage>
        <taxon>Eukaryota</taxon>
        <taxon>Fungi</taxon>
        <taxon>Dikarya</taxon>
        <taxon>Ascomycota</taxon>
        <taxon>Pezizomycotina</taxon>
        <taxon>Dothideomycetes</taxon>
        <taxon>Pleosporomycetidae</taxon>
        <taxon>Pleosporales</taxon>
        <taxon>Pleosporineae</taxon>
        <taxon>Leptosphaeriaceae</taxon>
        <taxon>Plenodomus</taxon>
        <taxon>Plenodomus lingam/Leptosphaeria maculans species complex</taxon>
    </lineage>
</organism>
<dbReference type="Proteomes" id="UP000002668">
    <property type="component" value="Genome"/>
</dbReference>
<dbReference type="EMBL" id="FP929138">
    <property type="protein sequence ID" value="CBY01077.1"/>
    <property type="molecule type" value="Genomic_DNA"/>
</dbReference>
<gene>
    <name evidence="2" type="ORF">LEMA_P022070.1</name>
</gene>
<accession>E5ABN6</accession>
<name>E5ABN6_LEPMJ</name>
<protein>
    <submittedName>
        <fullName evidence="2">Uncharacterized protein</fullName>
    </submittedName>
</protein>
<feature type="region of interest" description="Disordered" evidence="1">
    <location>
        <begin position="80"/>
        <end position="100"/>
    </location>
</feature>
<dbReference type="HOGENOM" id="CLU_173495_0_0_1"/>
<proteinExistence type="predicted"/>
<dbReference type="OrthoDB" id="3494771at2759"/>
<evidence type="ECO:0000256" key="1">
    <source>
        <dbReference type="SAM" id="MobiDB-lite"/>
    </source>
</evidence>
<feature type="compositionally biased region" description="Basic and acidic residues" evidence="1">
    <location>
        <begin position="22"/>
        <end position="46"/>
    </location>
</feature>
<dbReference type="RefSeq" id="XP_003844556.1">
    <property type="nucleotide sequence ID" value="XM_003844508.1"/>
</dbReference>
<dbReference type="VEuPathDB" id="FungiDB:LEMA_P022070.1"/>
<keyword evidence="3" id="KW-1185">Reference proteome</keyword>
<dbReference type="eggNOG" id="ENOG502RITV">
    <property type="taxonomic scope" value="Eukaryota"/>
</dbReference>
<dbReference type="GeneID" id="13291722"/>
<feature type="region of interest" description="Disordered" evidence="1">
    <location>
        <begin position="1"/>
        <end position="49"/>
    </location>
</feature>
<dbReference type="AlphaFoldDB" id="E5ABN6"/>
<reference evidence="3" key="1">
    <citation type="journal article" date="2011" name="Nat. Commun.">
        <title>Effector diversification within compartments of the Leptosphaeria maculans genome affected by Repeat-Induced Point mutations.</title>
        <authorList>
            <person name="Rouxel T."/>
            <person name="Grandaubert J."/>
            <person name="Hane J.K."/>
            <person name="Hoede C."/>
            <person name="van de Wouw A.P."/>
            <person name="Couloux A."/>
            <person name="Dominguez V."/>
            <person name="Anthouard V."/>
            <person name="Bally P."/>
            <person name="Bourras S."/>
            <person name="Cozijnsen A.J."/>
            <person name="Ciuffetti L.M."/>
            <person name="Degrave A."/>
            <person name="Dilmaghani A."/>
            <person name="Duret L."/>
            <person name="Fudal I."/>
            <person name="Goodwin S.B."/>
            <person name="Gout L."/>
            <person name="Glaser N."/>
            <person name="Linglin J."/>
            <person name="Kema G.H.J."/>
            <person name="Lapalu N."/>
            <person name="Lawrence C.B."/>
            <person name="May K."/>
            <person name="Meyer M."/>
            <person name="Ollivier B."/>
            <person name="Poulain J."/>
            <person name="Schoch C.L."/>
            <person name="Simon A."/>
            <person name="Spatafora J.W."/>
            <person name="Stachowiak A."/>
            <person name="Turgeon B.G."/>
            <person name="Tyler B.M."/>
            <person name="Vincent D."/>
            <person name="Weissenbach J."/>
            <person name="Amselem J."/>
            <person name="Quesneville H."/>
            <person name="Oliver R.P."/>
            <person name="Wincker P."/>
            <person name="Balesdent M.-H."/>
            <person name="Howlett B.J."/>
        </authorList>
    </citation>
    <scope>NUCLEOTIDE SEQUENCE [LARGE SCALE GENOMIC DNA]</scope>
    <source>
        <strain evidence="3">JN3 / isolate v23.1.3 / race Av1-4-5-6-7-8</strain>
    </source>
</reference>
<feature type="compositionally biased region" description="Polar residues" evidence="1">
    <location>
        <begin position="8"/>
        <end position="21"/>
    </location>
</feature>
<sequence>MDCHPRVTSPSANSSLTSTPLEHSRRTSRDSAHDARHFLQPEEKTHHTLNQSIKKMWREIKQHAIEHHRSVNAAWQAQYGAGVSTGPPNVLEGRARVEHK</sequence>
<dbReference type="InParanoid" id="E5ABN6"/>
<evidence type="ECO:0000313" key="2">
    <source>
        <dbReference type="EMBL" id="CBY01077.1"/>
    </source>
</evidence>
<dbReference type="OMA" id="SHDSAHD"/>
<evidence type="ECO:0000313" key="3">
    <source>
        <dbReference type="Proteomes" id="UP000002668"/>
    </source>
</evidence>